<dbReference type="OrthoDB" id="3806873at2"/>
<dbReference type="CDD" id="cd05154">
    <property type="entry name" value="ACAD10_11_N-like"/>
    <property type="match status" value="1"/>
</dbReference>
<comment type="caution">
    <text evidence="2">The sequence shown here is derived from an EMBL/GenBank/DDBJ whole genome shotgun (WGS) entry which is preliminary data.</text>
</comment>
<organism evidence="2 3">
    <name type="scientific">Mycolicibacterium aromaticivorans JS19b1 = JCM 16368</name>
    <dbReference type="NCBI Taxonomy" id="1440774"/>
    <lineage>
        <taxon>Bacteria</taxon>
        <taxon>Bacillati</taxon>
        <taxon>Actinomycetota</taxon>
        <taxon>Actinomycetes</taxon>
        <taxon>Mycobacteriales</taxon>
        <taxon>Mycobacteriaceae</taxon>
        <taxon>Mycolicibacterium</taxon>
    </lineage>
</organism>
<dbReference type="InterPro" id="IPR051678">
    <property type="entry name" value="AGP_Transferase"/>
</dbReference>
<dbReference type="STRING" id="1440774.Y900_004925"/>
<dbReference type="InterPro" id="IPR041726">
    <property type="entry name" value="ACAD10_11_N"/>
</dbReference>
<reference evidence="2" key="1">
    <citation type="submission" date="2014-05" db="EMBL/GenBank/DDBJ databases">
        <title>Genome sequence of Mycobacterium aromaticivorans strain JS19b1T (= DSM 45407T).</title>
        <authorList>
            <person name="Kwak Y."/>
            <person name="Park G.-S."/>
            <person name="Li Q.X."/>
            <person name="Lee S.-E."/>
            <person name="Shin J.-H."/>
        </authorList>
    </citation>
    <scope>NUCLEOTIDE SEQUENCE [LARGE SCALE GENOMIC DNA]</scope>
    <source>
        <strain evidence="2">JS19b1</strain>
    </source>
</reference>
<gene>
    <name evidence="2" type="ORF">Y900_004925</name>
</gene>
<keyword evidence="3" id="KW-1185">Reference proteome</keyword>
<dbReference type="InterPro" id="IPR002575">
    <property type="entry name" value="Aminoglycoside_PTrfase"/>
</dbReference>
<dbReference type="SUPFAM" id="SSF56112">
    <property type="entry name" value="Protein kinase-like (PK-like)"/>
    <property type="match status" value="1"/>
</dbReference>
<accession>A0A064CHT0</accession>
<dbReference type="EMBL" id="JALN02000001">
    <property type="protein sequence ID" value="KDE98302.1"/>
    <property type="molecule type" value="Genomic_DNA"/>
</dbReference>
<dbReference type="PANTHER" id="PTHR21310">
    <property type="entry name" value="AMINOGLYCOSIDE PHOSPHOTRANSFERASE-RELATED-RELATED"/>
    <property type="match status" value="1"/>
</dbReference>
<dbReference type="GO" id="GO:0016740">
    <property type="term" value="F:transferase activity"/>
    <property type="evidence" value="ECO:0007669"/>
    <property type="project" value="UniProtKB-KW"/>
</dbReference>
<dbReference type="Gene3D" id="3.30.200.20">
    <property type="entry name" value="Phosphorylase Kinase, domain 1"/>
    <property type="match status" value="1"/>
</dbReference>
<name>A0A064CHT0_9MYCO</name>
<sequence>MALKNEIDTEDASRRLAAWMESKIDGAQHVQVTDLEVPASAGLSNETVLFTASWHQAGTVHTRKMVARVQPAGQGVFASYDLGKEASVIAALGSVGVPVPEVYFYEQDPAVFGSPFLVMQRVDGRVPSDDPPFTAGGWVLDLTPEQRTTMWHNSINALAQIHAADWRALGLDFLDTDANGSGVHAQLANWRESFTWAADGEANPTIEHALEWLADNVPAAPSATVLNWGDARVGNIIFADDLSAAALLDWEMVTLGCRELDLGWWLFLMRHHTEGIGFPLPEGIPDRADTLAYYTSITGYTPVDIDYYEILAATKLSIIMVRAAHMMIAMGLMPPDSPMALNNPASQLLAELLGLSALTGETATFIGNR</sequence>
<dbReference type="Proteomes" id="UP000022835">
    <property type="component" value="Unassembled WGS sequence"/>
</dbReference>
<protein>
    <submittedName>
        <fullName evidence="2">Phosphotransferase</fullName>
    </submittedName>
</protein>
<proteinExistence type="predicted"/>
<dbReference type="PANTHER" id="PTHR21310:SF40">
    <property type="entry name" value="AMINOGLYCOSIDE PHOSPHOTRANSFERASE DOMAIN-CONTAINING PROTEIN-RELATED"/>
    <property type="match status" value="1"/>
</dbReference>
<dbReference type="eggNOG" id="COG3173">
    <property type="taxonomic scope" value="Bacteria"/>
</dbReference>
<dbReference type="InterPro" id="IPR011009">
    <property type="entry name" value="Kinase-like_dom_sf"/>
</dbReference>
<dbReference type="AlphaFoldDB" id="A0A064CHT0"/>
<evidence type="ECO:0000313" key="3">
    <source>
        <dbReference type="Proteomes" id="UP000022835"/>
    </source>
</evidence>
<dbReference type="Gene3D" id="3.90.1200.10">
    <property type="match status" value="1"/>
</dbReference>
<feature type="domain" description="Aminoglycoside phosphotransferase" evidence="1">
    <location>
        <begin position="38"/>
        <end position="267"/>
    </location>
</feature>
<evidence type="ECO:0000259" key="1">
    <source>
        <dbReference type="Pfam" id="PF01636"/>
    </source>
</evidence>
<evidence type="ECO:0000313" key="2">
    <source>
        <dbReference type="EMBL" id="KDE98302.1"/>
    </source>
</evidence>
<dbReference type="Pfam" id="PF01636">
    <property type="entry name" value="APH"/>
    <property type="match status" value="1"/>
</dbReference>
<dbReference type="RefSeq" id="WP_036339619.1">
    <property type="nucleotide sequence ID" value="NZ_JALN02000001.1"/>
</dbReference>